<feature type="chain" id="PRO_5045993362" description="Granulins domain-containing protein" evidence="1">
    <location>
        <begin position="29"/>
        <end position="254"/>
    </location>
</feature>
<reference evidence="2 3" key="1">
    <citation type="submission" date="2024-07" db="EMBL/GenBank/DDBJ databases">
        <title>Section-level genome sequencing and comparative genomics of Aspergillus sections Usti and Cavernicolus.</title>
        <authorList>
            <consortium name="Lawrence Berkeley National Laboratory"/>
            <person name="Nybo J.L."/>
            <person name="Vesth T.C."/>
            <person name="Theobald S."/>
            <person name="Frisvad J.C."/>
            <person name="Larsen T.O."/>
            <person name="Kjaerboelling I."/>
            <person name="Rothschild-Mancinelli K."/>
            <person name="Lyhne E.K."/>
            <person name="Kogle M.E."/>
            <person name="Barry K."/>
            <person name="Clum A."/>
            <person name="Na H."/>
            <person name="Ledsgaard L."/>
            <person name="Lin J."/>
            <person name="Lipzen A."/>
            <person name="Kuo A."/>
            <person name="Riley R."/>
            <person name="Mondo S."/>
            <person name="Labutti K."/>
            <person name="Haridas S."/>
            <person name="Pangalinan J."/>
            <person name="Salamov A.A."/>
            <person name="Simmons B.A."/>
            <person name="Magnuson J.K."/>
            <person name="Chen J."/>
            <person name="Drula E."/>
            <person name="Henrissat B."/>
            <person name="Wiebenga A."/>
            <person name="Lubbers R.J."/>
            <person name="Gomes A.C."/>
            <person name="Makela M.R."/>
            <person name="Stajich J."/>
            <person name="Grigoriev I.V."/>
            <person name="Mortensen U.H."/>
            <person name="De Vries R.P."/>
            <person name="Baker S.E."/>
            <person name="Andersen M.R."/>
        </authorList>
    </citation>
    <scope>NUCLEOTIDE SEQUENCE [LARGE SCALE GENOMIC DNA]</scope>
    <source>
        <strain evidence="2 3">CBS 123904</strain>
    </source>
</reference>
<evidence type="ECO:0000313" key="2">
    <source>
        <dbReference type="EMBL" id="KAL2851148.1"/>
    </source>
</evidence>
<name>A0ABR4KFV8_9EURO</name>
<protein>
    <recommendedName>
        <fullName evidence="4">Granulins domain-containing protein</fullName>
    </recommendedName>
</protein>
<organism evidence="2 3">
    <name type="scientific">Aspergillus pseudoustus</name>
    <dbReference type="NCBI Taxonomy" id="1810923"/>
    <lineage>
        <taxon>Eukaryota</taxon>
        <taxon>Fungi</taxon>
        <taxon>Dikarya</taxon>
        <taxon>Ascomycota</taxon>
        <taxon>Pezizomycotina</taxon>
        <taxon>Eurotiomycetes</taxon>
        <taxon>Eurotiomycetidae</taxon>
        <taxon>Eurotiales</taxon>
        <taxon>Aspergillaceae</taxon>
        <taxon>Aspergillus</taxon>
        <taxon>Aspergillus subgen. Nidulantes</taxon>
    </lineage>
</organism>
<evidence type="ECO:0000313" key="3">
    <source>
        <dbReference type="Proteomes" id="UP001610446"/>
    </source>
</evidence>
<keyword evidence="3" id="KW-1185">Reference proteome</keyword>
<evidence type="ECO:0000256" key="1">
    <source>
        <dbReference type="SAM" id="SignalP"/>
    </source>
</evidence>
<comment type="caution">
    <text evidence="2">The sequence shown here is derived from an EMBL/GenBank/DDBJ whole genome shotgun (WGS) entry which is preliminary data.</text>
</comment>
<evidence type="ECO:0008006" key="4">
    <source>
        <dbReference type="Google" id="ProtNLM"/>
    </source>
</evidence>
<proteinExistence type="predicted"/>
<accession>A0ABR4KFV8</accession>
<sequence length="254" mass="27737">MASRTSITSLYRTLLYLLSLPAVSLASGQDILKNHPSAGSSSTYTRNLVSKTFSYGGDILPPTLSPSADSQPAPTDKDEATPLSYALCPAGHKRCANACIPSTQDCCSASTHCFPGDYCFRHDGEVRCCPEGLSCFNISGDVCYAQKVFWYEEVHVHFVEVDVDGEGHEKREEVAVVTEWGMESSVMRTATRVAVTASYPAEGRSVFEKVSRGIVREAETRIVLDEVPTRTRVVTRTVERTSVRASERSADDPP</sequence>
<gene>
    <name evidence="2" type="ORF">BJY01DRAFT_232972</name>
</gene>
<dbReference type="EMBL" id="JBFXLU010000031">
    <property type="protein sequence ID" value="KAL2851148.1"/>
    <property type="molecule type" value="Genomic_DNA"/>
</dbReference>
<feature type="signal peptide" evidence="1">
    <location>
        <begin position="1"/>
        <end position="28"/>
    </location>
</feature>
<dbReference type="Proteomes" id="UP001610446">
    <property type="component" value="Unassembled WGS sequence"/>
</dbReference>
<keyword evidence="1" id="KW-0732">Signal</keyword>